<accession>A0ABP8WYU8</accession>
<dbReference type="InterPro" id="IPR036291">
    <property type="entry name" value="NAD(P)-bd_dom_sf"/>
</dbReference>
<dbReference type="InterPro" id="IPR020904">
    <property type="entry name" value="Sc_DH/Rdtase_CS"/>
</dbReference>
<feature type="domain" description="Ketoreductase" evidence="3">
    <location>
        <begin position="15"/>
        <end position="209"/>
    </location>
</feature>
<reference evidence="5" key="1">
    <citation type="journal article" date="2019" name="Int. J. Syst. Evol. Microbiol.">
        <title>The Global Catalogue of Microorganisms (GCM) 10K type strain sequencing project: providing services to taxonomists for standard genome sequencing and annotation.</title>
        <authorList>
            <consortium name="The Broad Institute Genomics Platform"/>
            <consortium name="The Broad Institute Genome Sequencing Center for Infectious Disease"/>
            <person name="Wu L."/>
            <person name="Ma J."/>
        </authorList>
    </citation>
    <scope>NUCLEOTIDE SEQUENCE [LARGE SCALE GENOMIC DNA]</scope>
    <source>
        <strain evidence="5">JCM 18127</strain>
    </source>
</reference>
<dbReference type="PANTHER" id="PTHR44196">
    <property type="entry name" value="DEHYDROGENASE/REDUCTASE SDR FAMILY MEMBER 7B"/>
    <property type="match status" value="1"/>
</dbReference>
<keyword evidence="5" id="KW-1185">Reference proteome</keyword>
<dbReference type="Pfam" id="PF00106">
    <property type="entry name" value="adh_short"/>
    <property type="match status" value="1"/>
</dbReference>
<evidence type="ECO:0000256" key="1">
    <source>
        <dbReference type="ARBA" id="ARBA00006484"/>
    </source>
</evidence>
<evidence type="ECO:0000259" key="3">
    <source>
        <dbReference type="SMART" id="SM00822"/>
    </source>
</evidence>
<comment type="similarity">
    <text evidence="1">Belongs to the short-chain dehydrogenases/reductases (SDR) family.</text>
</comment>
<keyword evidence="2" id="KW-0560">Oxidoreductase</keyword>
<gene>
    <name evidence="4" type="ORF">GCM10023226_39190</name>
</gene>
<sequence length="241" mass="25491">MTRAAGTGAGEQRPRTHLLTGAGSGIGAELARSLHARGDHLVLLARSQARATELADTFPGAFTVVADLAHPDSLELPDLDPLDSVLHVAGVVDLAPVAEQTTAQLREHVDVNLVAPAVLTRLTLPQVRAARGTYVFVNSSAGLDAKPAWSAYAASKFGLRGFADSLRGEEVEHGVRVTTVFPSRTATPMQEKVHEQEGRTYDPAQWIDPGVVAETVLHVLDLPPGATIPEVTLRPVKPFGG</sequence>
<protein>
    <submittedName>
        <fullName evidence="4">SDR family oxidoreductase</fullName>
    </submittedName>
</protein>
<dbReference type="Gene3D" id="3.40.50.720">
    <property type="entry name" value="NAD(P)-binding Rossmann-like Domain"/>
    <property type="match status" value="1"/>
</dbReference>
<evidence type="ECO:0000256" key="2">
    <source>
        <dbReference type="ARBA" id="ARBA00023002"/>
    </source>
</evidence>
<organism evidence="4 5">
    <name type="scientific">Nocardioides nanhaiensis</name>
    <dbReference type="NCBI Taxonomy" id="1476871"/>
    <lineage>
        <taxon>Bacteria</taxon>
        <taxon>Bacillati</taxon>
        <taxon>Actinomycetota</taxon>
        <taxon>Actinomycetes</taxon>
        <taxon>Propionibacteriales</taxon>
        <taxon>Nocardioidaceae</taxon>
        <taxon>Nocardioides</taxon>
    </lineage>
</organism>
<evidence type="ECO:0000313" key="5">
    <source>
        <dbReference type="Proteomes" id="UP001500621"/>
    </source>
</evidence>
<dbReference type="EMBL" id="BAABIM010000005">
    <property type="protein sequence ID" value="GAA4696921.1"/>
    <property type="molecule type" value="Genomic_DNA"/>
</dbReference>
<dbReference type="Proteomes" id="UP001500621">
    <property type="component" value="Unassembled WGS sequence"/>
</dbReference>
<dbReference type="PROSITE" id="PS00061">
    <property type="entry name" value="ADH_SHORT"/>
    <property type="match status" value="1"/>
</dbReference>
<comment type="caution">
    <text evidence="4">The sequence shown here is derived from an EMBL/GenBank/DDBJ whole genome shotgun (WGS) entry which is preliminary data.</text>
</comment>
<proteinExistence type="inferred from homology"/>
<dbReference type="RefSeq" id="WP_345271234.1">
    <property type="nucleotide sequence ID" value="NZ_BAABIM010000005.1"/>
</dbReference>
<evidence type="ECO:0000313" key="4">
    <source>
        <dbReference type="EMBL" id="GAA4696921.1"/>
    </source>
</evidence>
<dbReference type="PANTHER" id="PTHR44196:SF1">
    <property type="entry name" value="DEHYDROGENASE_REDUCTASE SDR FAMILY MEMBER 7B"/>
    <property type="match status" value="1"/>
</dbReference>
<dbReference type="InterPro" id="IPR002347">
    <property type="entry name" value="SDR_fam"/>
</dbReference>
<dbReference type="SUPFAM" id="SSF51735">
    <property type="entry name" value="NAD(P)-binding Rossmann-fold domains"/>
    <property type="match status" value="1"/>
</dbReference>
<dbReference type="NCBIfam" id="NF006073">
    <property type="entry name" value="PRK08219.1"/>
    <property type="match status" value="1"/>
</dbReference>
<dbReference type="PRINTS" id="PR00081">
    <property type="entry name" value="GDHRDH"/>
</dbReference>
<dbReference type="SMART" id="SM00822">
    <property type="entry name" value="PKS_KR"/>
    <property type="match status" value="1"/>
</dbReference>
<name>A0ABP8WYU8_9ACTN</name>
<dbReference type="InterPro" id="IPR057326">
    <property type="entry name" value="KR_dom"/>
</dbReference>